<feature type="region of interest" description="Disordered" evidence="4">
    <location>
        <begin position="609"/>
        <end position="647"/>
    </location>
</feature>
<evidence type="ECO:0000256" key="2">
    <source>
        <dbReference type="ARBA" id="ARBA00006809"/>
    </source>
</evidence>
<gene>
    <name evidence="5" type="ORF">LSH36_90g03013</name>
</gene>
<keyword evidence="3" id="KW-0539">Nucleus</keyword>
<dbReference type="InterPro" id="IPR007015">
    <property type="entry name" value="DNA_pol_V/MYBBP1A"/>
</dbReference>
<dbReference type="EMBL" id="JAODUP010000090">
    <property type="protein sequence ID" value="KAK2162862.1"/>
    <property type="molecule type" value="Genomic_DNA"/>
</dbReference>
<evidence type="ECO:0000313" key="5">
    <source>
        <dbReference type="EMBL" id="KAK2162862.1"/>
    </source>
</evidence>
<comment type="caution">
    <text evidence="5">The sequence shown here is derived from an EMBL/GenBank/DDBJ whole genome shotgun (WGS) entry which is preliminary data.</text>
</comment>
<name>A0AAD9NA98_9ANNE</name>
<dbReference type="PANTHER" id="PTHR13213">
    <property type="entry name" value="MYB-BINDING PROTEIN 1A FAMILY MEMBER"/>
    <property type="match status" value="1"/>
</dbReference>
<comment type="subcellular location">
    <subcellularLocation>
        <location evidence="1">Nucleus</location>
    </subcellularLocation>
</comment>
<dbReference type="GO" id="GO:0043565">
    <property type="term" value="F:sequence-specific DNA binding"/>
    <property type="evidence" value="ECO:0007669"/>
    <property type="project" value="TreeGrafter"/>
</dbReference>
<dbReference type="InterPro" id="IPR016024">
    <property type="entry name" value="ARM-type_fold"/>
</dbReference>
<evidence type="ECO:0000256" key="1">
    <source>
        <dbReference type="ARBA" id="ARBA00004123"/>
    </source>
</evidence>
<dbReference type="SUPFAM" id="SSF48371">
    <property type="entry name" value="ARM repeat"/>
    <property type="match status" value="1"/>
</dbReference>
<reference evidence="5" key="1">
    <citation type="journal article" date="2023" name="Mol. Biol. Evol.">
        <title>Third-Generation Sequencing Reveals the Adaptive Role of the Epigenome in Three Deep-Sea Polychaetes.</title>
        <authorList>
            <person name="Perez M."/>
            <person name="Aroh O."/>
            <person name="Sun Y."/>
            <person name="Lan Y."/>
            <person name="Juniper S.K."/>
            <person name="Young C.R."/>
            <person name="Angers B."/>
            <person name="Qian P.Y."/>
        </authorList>
    </citation>
    <scope>NUCLEOTIDE SEQUENCE</scope>
    <source>
        <strain evidence="5">P08H-3</strain>
    </source>
</reference>
<sequence length="1116" mass="125857">MEKHVAPYESQKHCKELAYTVDRLIKGLASSRKWARLGFSTALAQVLRHFPLMKVSSVLDRVKEHLKITPSTSKSEKSNILLGRIMAYLAVIQSGIILKAESDDAVRTITEDILNIKEEKVPLNQISTEVLVSLISKVSDEEFKDQMWPLLEQQLTCGWDKCTSDILWLLLVVRKHHHKQLDNEFMTLHWRTKHIFSEKNYEALDKVFPNGVNCVYLVFQLIPEALQLTSTPDQVYSVLTPGVVNFLAKNIASKQCALHSATKQLNQNLIATCHMLAPTLQVAMVMSLMTSFGKHLYDSGMVTRATQPLLSSFSVDALKEIGNILMDNIRGKLLTRPENSEPSLKGTEIVTQQKWSVLTLSNLINQETVSGDLSWCISVAEFLFSMAFFGVEKTETSKHKFRQPLNAEVREKMNSAFFKTLDRISKHLGKRLKGYHAYTNCLFDIVQCGESLVKDSSAAKNSKVLDDKAVESWQKIITVTNKIKKKLDKMTVGVNDQLAFQLLFLHHGLQLFTEPSSAMEVLSELHTCYEKASKKRRQSTIKQSDGEPDWVDVIIDMLLSLLSQQSHLVRTVVNTVFTMICPHLTRHSVQLILDIFKASKEGSDDLLQFEEESEEEMESDDTTDDSDVKESEEEEERSDRDPVDENLINSVRSALGSGAADSSDEESAEDLDDSAMFKLDNALSAAFKGMSKNKKQEADQKTLLKHYKMRCLDILEVIVSHCSSCAVLLDLIIPLLSVMEAGVRNAADKDLGDRANKVFTQLMHLKKLPSDPSLDRSELPQMVENLIEYSAKVTGVPMIQNTAAACAFVIKIISSVEKYTGPSPIKTRAMAATKKEKSAAKDVENLDKVLFIMEKALKDFCLRRDSQVNHYFFLTILEREPKLFWPLAETIFEQAISDSVRIFCRTQTTAMLTVLISKSSIQVLEPSIWLEFASRITTKVFQLIESATKQVLKPRYLHELLVLLHKVFTVVDKSALQHLVNDDKLNVINQLRGSVSSDTRHVINKICGYCNNRTHTKKKKKEKLPGISEEKAKIPTDLQNGLSEEMEHTNGQVPSDDAKESSSRSSELGKENAMKEKHRSKVGKKRRKSEIPIGSEPDLEIVKERKKKRKSLGIAL</sequence>
<evidence type="ECO:0000256" key="3">
    <source>
        <dbReference type="ARBA" id="ARBA00023242"/>
    </source>
</evidence>
<organism evidence="5 6">
    <name type="scientific">Paralvinella palmiformis</name>
    <dbReference type="NCBI Taxonomy" id="53620"/>
    <lineage>
        <taxon>Eukaryota</taxon>
        <taxon>Metazoa</taxon>
        <taxon>Spiralia</taxon>
        <taxon>Lophotrochozoa</taxon>
        <taxon>Annelida</taxon>
        <taxon>Polychaeta</taxon>
        <taxon>Sedentaria</taxon>
        <taxon>Canalipalpata</taxon>
        <taxon>Terebellida</taxon>
        <taxon>Terebelliformia</taxon>
        <taxon>Alvinellidae</taxon>
        <taxon>Paralvinella</taxon>
    </lineage>
</organism>
<dbReference type="Pfam" id="PF04931">
    <property type="entry name" value="DNA_pol_phi"/>
    <property type="match status" value="2"/>
</dbReference>
<dbReference type="AlphaFoldDB" id="A0AAD9NA98"/>
<feature type="compositionally biased region" description="Acidic residues" evidence="4">
    <location>
        <begin position="609"/>
        <end position="636"/>
    </location>
</feature>
<dbReference type="GO" id="GO:0005730">
    <property type="term" value="C:nucleolus"/>
    <property type="evidence" value="ECO:0007669"/>
    <property type="project" value="InterPro"/>
</dbReference>
<dbReference type="GO" id="GO:0003714">
    <property type="term" value="F:transcription corepressor activity"/>
    <property type="evidence" value="ECO:0007669"/>
    <property type="project" value="TreeGrafter"/>
</dbReference>
<accession>A0AAD9NA98</accession>
<evidence type="ECO:0000256" key="4">
    <source>
        <dbReference type="SAM" id="MobiDB-lite"/>
    </source>
</evidence>
<feature type="compositionally biased region" description="Basic and acidic residues" evidence="4">
    <location>
        <begin position="1056"/>
        <end position="1075"/>
    </location>
</feature>
<dbReference type="PANTHER" id="PTHR13213:SF2">
    <property type="entry name" value="MYB-BINDING PROTEIN 1A"/>
    <property type="match status" value="1"/>
</dbReference>
<dbReference type="GO" id="GO:0003723">
    <property type="term" value="F:RNA binding"/>
    <property type="evidence" value="ECO:0007669"/>
    <property type="project" value="TreeGrafter"/>
</dbReference>
<proteinExistence type="inferred from homology"/>
<evidence type="ECO:0008006" key="7">
    <source>
        <dbReference type="Google" id="ProtNLM"/>
    </source>
</evidence>
<feature type="region of interest" description="Disordered" evidence="4">
    <location>
        <begin position="1047"/>
        <end position="1116"/>
    </location>
</feature>
<comment type="similarity">
    <text evidence="2">Belongs to the MYBBP1A family.</text>
</comment>
<feature type="compositionally biased region" description="Basic residues" evidence="4">
    <location>
        <begin position="1104"/>
        <end position="1116"/>
    </location>
</feature>
<protein>
    <recommendedName>
        <fullName evidence="7">Myb-binding protein 1A-like protein</fullName>
    </recommendedName>
</protein>
<dbReference type="Proteomes" id="UP001208570">
    <property type="component" value="Unassembled WGS sequence"/>
</dbReference>
<keyword evidence="6" id="KW-1185">Reference proteome</keyword>
<evidence type="ECO:0000313" key="6">
    <source>
        <dbReference type="Proteomes" id="UP001208570"/>
    </source>
</evidence>
<feature type="compositionally biased region" description="Basic residues" evidence="4">
    <location>
        <begin position="1076"/>
        <end position="1088"/>
    </location>
</feature>